<keyword evidence="4 6" id="KW-1133">Transmembrane helix</keyword>
<keyword evidence="3 6" id="KW-0812">Transmembrane</keyword>
<keyword evidence="2 6" id="KW-0813">Transport</keyword>
<dbReference type="PANTHER" id="PTHR30177:SF4">
    <property type="entry name" value="OSMOPROTECTANT IMPORT PERMEASE PROTEIN OSMW"/>
    <property type="match status" value="1"/>
</dbReference>
<dbReference type="OrthoDB" id="9801163at2"/>
<evidence type="ECO:0000256" key="3">
    <source>
        <dbReference type="ARBA" id="ARBA00022692"/>
    </source>
</evidence>
<dbReference type="EMBL" id="FQXI01000010">
    <property type="protein sequence ID" value="SHH47027.1"/>
    <property type="molecule type" value="Genomic_DNA"/>
</dbReference>
<reference evidence="8 9" key="1">
    <citation type="submission" date="2016-11" db="EMBL/GenBank/DDBJ databases">
        <authorList>
            <person name="Jaros S."/>
            <person name="Januszkiewicz K."/>
            <person name="Wedrychowicz H."/>
        </authorList>
    </citation>
    <scope>NUCLEOTIDE SEQUENCE [LARGE SCALE GENOMIC DNA]</scope>
    <source>
        <strain evidence="8 9">DSM 21120</strain>
    </source>
</reference>
<evidence type="ECO:0000256" key="5">
    <source>
        <dbReference type="ARBA" id="ARBA00023136"/>
    </source>
</evidence>
<sequence length="217" mass="22999">MIRGMLTYYSANSSYVLEQFTRHFLISIYGVLIAAVVGIPLGFFISKRYKLSNTIIGFANVLQTVPSLAMLAILMLAMGIGSNTVIMAVFLYSLLPILKNTTTGINSISPDIVDAAKGMGMTRLQSIIKVELPLCLSVIMGGIRNALVVAIGVTAIGTFIGAGGLGDIISRGVNVAHGYSIILAGALPTALMAILSDLLLGFLEKKLMPNTGYKIKK</sequence>
<evidence type="ECO:0000256" key="4">
    <source>
        <dbReference type="ARBA" id="ARBA00022989"/>
    </source>
</evidence>
<organism evidence="8 9">
    <name type="scientific">Anaerosphaera aminiphila DSM 21120</name>
    <dbReference type="NCBI Taxonomy" id="1120995"/>
    <lineage>
        <taxon>Bacteria</taxon>
        <taxon>Bacillati</taxon>
        <taxon>Bacillota</taxon>
        <taxon>Tissierellia</taxon>
        <taxon>Tissierellales</taxon>
        <taxon>Peptoniphilaceae</taxon>
        <taxon>Anaerosphaera</taxon>
    </lineage>
</organism>
<evidence type="ECO:0000256" key="6">
    <source>
        <dbReference type="RuleBase" id="RU363032"/>
    </source>
</evidence>
<dbReference type="STRING" id="1120995.SAMN02745245_01391"/>
<evidence type="ECO:0000259" key="7">
    <source>
        <dbReference type="PROSITE" id="PS50928"/>
    </source>
</evidence>
<accession>A0A1M5T8C8</accession>
<evidence type="ECO:0000256" key="1">
    <source>
        <dbReference type="ARBA" id="ARBA00004141"/>
    </source>
</evidence>
<feature type="transmembrane region" description="Helical" evidence="6">
    <location>
        <begin position="65"/>
        <end position="92"/>
    </location>
</feature>
<feature type="domain" description="ABC transmembrane type-1" evidence="7">
    <location>
        <begin position="20"/>
        <end position="200"/>
    </location>
</feature>
<dbReference type="GO" id="GO:0055085">
    <property type="term" value="P:transmembrane transport"/>
    <property type="evidence" value="ECO:0007669"/>
    <property type="project" value="InterPro"/>
</dbReference>
<comment type="similarity">
    <text evidence="6">Belongs to the binding-protein-dependent transport system permease family.</text>
</comment>
<keyword evidence="5 6" id="KW-0472">Membrane</keyword>
<dbReference type="SUPFAM" id="SSF161098">
    <property type="entry name" value="MetI-like"/>
    <property type="match status" value="1"/>
</dbReference>
<evidence type="ECO:0000256" key="2">
    <source>
        <dbReference type="ARBA" id="ARBA00022448"/>
    </source>
</evidence>
<dbReference type="Proteomes" id="UP000184032">
    <property type="component" value="Unassembled WGS sequence"/>
</dbReference>
<dbReference type="GO" id="GO:0031460">
    <property type="term" value="P:glycine betaine transport"/>
    <property type="evidence" value="ECO:0007669"/>
    <property type="project" value="TreeGrafter"/>
</dbReference>
<dbReference type="InterPro" id="IPR051204">
    <property type="entry name" value="ABC_transp_perm/SBD"/>
</dbReference>
<dbReference type="AlphaFoldDB" id="A0A1M5T8C8"/>
<keyword evidence="9" id="KW-1185">Reference proteome</keyword>
<name>A0A1M5T8C8_9FIRM</name>
<dbReference type="InterPro" id="IPR000515">
    <property type="entry name" value="MetI-like"/>
</dbReference>
<dbReference type="PROSITE" id="PS50928">
    <property type="entry name" value="ABC_TM1"/>
    <property type="match status" value="1"/>
</dbReference>
<dbReference type="GO" id="GO:0005886">
    <property type="term" value="C:plasma membrane"/>
    <property type="evidence" value="ECO:0007669"/>
    <property type="project" value="UniProtKB-SubCell"/>
</dbReference>
<feature type="transmembrane region" description="Helical" evidence="6">
    <location>
        <begin position="178"/>
        <end position="200"/>
    </location>
</feature>
<dbReference type="InterPro" id="IPR035906">
    <property type="entry name" value="MetI-like_sf"/>
</dbReference>
<proteinExistence type="inferred from homology"/>
<gene>
    <name evidence="8" type="ORF">SAMN02745245_01391</name>
</gene>
<dbReference type="PANTHER" id="PTHR30177">
    <property type="entry name" value="GLYCINE BETAINE/L-PROLINE TRANSPORT SYSTEM PERMEASE PROTEIN PROW"/>
    <property type="match status" value="1"/>
</dbReference>
<evidence type="ECO:0000313" key="9">
    <source>
        <dbReference type="Proteomes" id="UP000184032"/>
    </source>
</evidence>
<protein>
    <submittedName>
        <fullName evidence="8">Osmoprotectant transport system permease protein</fullName>
    </submittedName>
</protein>
<feature type="transmembrane region" description="Helical" evidence="6">
    <location>
        <begin position="146"/>
        <end position="166"/>
    </location>
</feature>
<dbReference type="Pfam" id="PF00528">
    <property type="entry name" value="BPD_transp_1"/>
    <property type="match status" value="1"/>
</dbReference>
<dbReference type="RefSeq" id="WP_073184990.1">
    <property type="nucleotide sequence ID" value="NZ_FQXI01000010.1"/>
</dbReference>
<comment type="subcellular location">
    <subcellularLocation>
        <location evidence="6">Cell membrane</location>
        <topology evidence="6">Multi-pass membrane protein</topology>
    </subcellularLocation>
    <subcellularLocation>
        <location evidence="1">Membrane</location>
        <topology evidence="1">Multi-pass membrane protein</topology>
    </subcellularLocation>
</comment>
<evidence type="ECO:0000313" key="8">
    <source>
        <dbReference type="EMBL" id="SHH47027.1"/>
    </source>
</evidence>
<dbReference type="FunFam" id="1.10.3720.10:FF:000001">
    <property type="entry name" value="Glycine betaine ABC transporter, permease"/>
    <property type="match status" value="1"/>
</dbReference>
<feature type="transmembrane region" description="Helical" evidence="6">
    <location>
        <begin position="24"/>
        <end position="45"/>
    </location>
</feature>
<dbReference type="Gene3D" id="1.10.3720.10">
    <property type="entry name" value="MetI-like"/>
    <property type="match status" value="1"/>
</dbReference>
<dbReference type="CDD" id="cd06261">
    <property type="entry name" value="TM_PBP2"/>
    <property type="match status" value="1"/>
</dbReference>